<protein>
    <submittedName>
        <fullName evidence="3">Amidohydrolase</fullName>
    </submittedName>
</protein>
<dbReference type="SUPFAM" id="SSF51556">
    <property type="entry name" value="Metallo-dependent hydrolases"/>
    <property type="match status" value="1"/>
</dbReference>
<dbReference type="EMBL" id="QOQD01000004">
    <property type="protein sequence ID" value="RCL73901.1"/>
    <property type="molecule type" value="Genomic_DNA"/>
</dbReference>
<dbReference type="PANTHER" id="PTHR43569">
    <property type="entry name" value="AMIDOHYDROLASE"/>
    <property type="match status" value="1"/>
</dbReference>
<dbReference type="Pfam" id="PF04909">
    <property type="entry name" value="Amidohydro_2"/>
    <property type="match status" value="1"/>
</dbReference>
<dbReference type="GO" id="GO:0016787">
    <property type="term" value="F:hydrolase activity"/>
    <property type="evidence" value="ECO:0007669"/>
    <property type="project" value="UniProtKB-KW"/>
</dbReference>
<organism evidence="3 4">
    <name type="scientific">PS1 clade bacterium</name>
    <dbReference type="NCBI Taxonomy" id="2175152"/>
    <lineage>
        <taxon>Bacteria</taxon>
        <taxon>Pseudomonadati</taxon>
        <taxon>Pseudomonadota</taxon>
        <taxon>Alphaproteobacteria</taxon>
        <taxon>PS1 clade</taxon>
    </lineage>
</organism>
<dbReference type="AlphaFoldDB" id="A0A368DRR9"/>
<feature type="domain" description="Amidohydrolase-related" evidence="2">
    <location>
        <begin position="6"/>
        <end position="295"/>
    </location>
</feature>
<reference evidence="3 4" key="1">
    <citation type="journal article" date="2018" name="Microbiome">
        <title>Fine metagenomic profile of the Mediterranean stratified and mixed water columns revealed by assembly and recruitment.</title>
        <authorList>
            <person name="Haro-Moreno J.M."/>
            <person name="Lopez-Perez M."/>
            <person name="De La Torre J.R."/>
            <person name="Picazo A."/>
            <person name="Camacho A."/>
            <person name="Rodriguez-Valera F."/>
        </authorList>
    </citation>
    <scope>NUCLEOTIDE SEQUENCE [LARGE SCALE GENOMIC DNA]</scope>
    <source>
        <strain evidence="3">MED-G57</strain>
    </source>
</reference>
<accession>A0A368DRR9</accession>
<evidence type="ECO:0000256" key="1">
    <source>
        <dbReference type="ARBA" id="ARBA00038310"/>
    </source>
</evidence>
<gene>
    <name evidence="3" type="ORF">DBW71_02185</name>
</gene>
<dbReference type="Gene3D" id="3.20.20.140">
    <property type="entry name" value="Metal-dependent hydrolases"/>
    <property type="match status" value="1"/>
</dbReference>
<comment type="similarity">
    <text evidence="1">Belongs to the metallo-dependent hydrolases superfamily.</text>
</comment>
<dbReference type="InterPro" id="IPR032466">
    <property type="entry name" value="Metal_Hydrolase"/>
</dbReference>
<evidence type="ECO:0000313" key="4">
    <source>
        <dbReference type="Proteomes" id="UP000253570"/>
    </source>
</evidence>
<keyword evidence="3" id="KW-0378">Hydrolase</keyword>
<comment type="caution">
    <text evidence="3">The sequence shown here is derived from an EMBL/GenBank/DDBJ whole genome shotgun (WGS) entry which is preliminary data.</text>
</comment>
<evidence type="ECO:0000313" key="3">
    <source>
        <dbReference type="EMBL" id="RCL73901.1"/>
    </source>
</evidence>
<sequence length="295" mass="34888">MKIPIIDSHHHVWEQSDIEWLQGDIQPRIFGDYTSIKKDYLIDDYIDDVVDFNVEKSVYIQCNWPKSRCLDEARFIDECYNKSGWPCAFIGYCDLLDANAREMLDRLFDYPLTRGIRMQLHWHKNDLYSFANSPSIMDDKIFNKNFEHLIKHDAVFELQVFQGQMQSTQKLIDRYPDINFILQHAGMPHDLSDDGMKEWYNFITKLSEYKNLFIKLSGLGTFINQNDPKFINEIVNKVLKIYSSDRCLFGSNFPIEKIWCNYGDIIDAYNAATSKLSEIDKKNIFYENANRLYKL</sequence>
<dbReference type="Proteomes" id="UP000253570">
    <property type="component" value="Unassembled WGS sequence"/>
</dbReference>
<evidence type="ECO:0000259" key="2">
    <source>
        <dbReference type="Pfam" id="PF04909"/>
    </source>
</evidence>
<name>A0A368DRR9_9PROT</name>
<proteinExistence type="inferred from homology"/>
<dbReference type="InterPro" id="IPR006680">
    <property type="entry name" value="Amidohydro-rel"/>
</dbReference>
<dbReference type="PANTHER" id="PTHR43569:SF1">
    <property type="entry name" value="BLL3371 PROTEIN"/>
    <property type="match status" value="1"/>
</dbReference>
<dbReference type="InterPro" id="IPR052350">
    <property type="entry name" value="Metallo-dep_Lactonases"/>
</dbReference>